<feature type="domain" description="Integrase catalytic" evidence="1">
    <location>
        <begin position="1"/>
        <end position="71"/>
    </location>
</feature>
<dbReference type="Proteomes" id="UP000447434">
    <property type="component" value="Chromosome 11"/>
</dbReference>
<dbReference type="GO" id="GO:0003964">
    <property type="term" value="F:RNA-directed DNA polymerase activity"/>
    <property type="evidence" value="ECO:0007669"/>
    <property type="project" value="UniProtKB-KW"/>
</dbReference>
<dbReference type="InterPro" id="IPR036397">
    <property type="entry name" value="RNaseH_sf"/>
</dbReference>
<keyword evidence="2" id="KW-0548">Nucleotidyltransferase</keyword>
<dbReference type="GO" id="GO:0015074">
    <property type="term" value="P:DNA integration"/>
    <property type="evidence" value="ECO:0007669"/>
    <property type="project" value="InterPro"/>
</dbReference>
<dbReference type="EMBL" id="WOCE01000011">
    <property type="protein sequence ID" value="KAE9604401.1"/>
    <property type="molecule type" value="Genomic_DNA"/>
</dbReference>
<comment type="caution">
    <text evidence="2">The sequence shown here is derived from an EMBL/GenBank/DDBJ whole genome shotgun (WGS) entry which is preliminary data.</text>
</comment>
<dbReference type="AlphaFoldDB" id="A0A6A4PRX6"/>
<dbReference type="PROSITE" id="PS50994">
    <property type="entry name" value="INTEGRASE"/>
    <property type="match status" value="1"/>
</dbReference>
<dbReference type="InterPro" id="IPR039537">
    <property type="entry name" value="Retrotran_Ty1/copia-like"/>
</dbReference>
<evidence type="ECO:0000313" key="2">
    <source>
        <dbReference type="EMBL" id="KAE9604401.1"/>
    </source>
</evidence>
<dbReference type="OrthoDB" id="1749397at2759"/>
<dbReference type="SUPFAM" id="SSF53098">
    <property type="entry name" value="Ribonuclease H-like"/>
    <property type="match status" value="1"/>
</dbReference>
<keyword evidence="3" id="KW-1185">Reference proteome</keyword>
<gene>
    <name evidence="2" type="ORF">Lalb_Chr11g0071411</name>
</gene>
<name>A0A6A4PRX6_LUPAL</name>
<dbReference type="GO" id="GO:0003676">
    <property type="term" value="F:nucleic acid binding"/>
    <property type="evidence" value="ECO:0007669"/>
    <property type="project" value="InterPro"/>
</dbReference>
<dbReference type="InterPro" id="IPR012337">
    <property type="entry name" value="RNaseH-like_sf"/>
</dbReference>
<evidence type="ECO:0000259" key="1">
    <source>
        <dbReference type="PROSITE" id="PS50994"/>
    </source>
</evidence>
<dbReference type="PANTHER" id="PTHR42648">
    <property type="entry name" value="TRANSPOSASE, PUTATIVE-RELATED"/>
    <property type="match status" value="1"/>
</dbReference>
<dbReference type="Gene3D" id="3.30.420.10">
    <property type="entry name" value="Ribonuclease H-like superfamily/Ribonuclease H"/>
    <property type="match status" value="1"/>
</dbReference>
<sequence length="71" mass="8193">MKAKSEAGNLVQSFFSMAETQFDQRVKTIRSDNGPEFNLKAFYNEKGIMHQTSCVETPQQNGVVERKHQHY</sequence>
<protein>
    <submittedName>
        <fullName evidence="2">Putative RNA-directed DNA polymerase</fullName>
    </submittedName>
</protein>
<reference evidence="3" key="1">
    <citation type="journal article" date="2020" name="Nat. Commun.">
        <title>Genome sequence of the cluster root forming white lupin.</title>
        <authorList>
            <person name="Hufnagel B."/>
            <person name="Marques A."/>
            <person name="Soriano A."/>
            <person name="Marques L."/>
            <person name="Divol F."/>
            <person name="Doumas P."/>
            <person name="Sallet E."/>
            <person name="Mancinotti D."/>
            <person name="Carrere S."/>
            <person name="Marande W."/>
            <person name="Arribat S."/>
            <person name="Keller J."/>
            <person name="Huneau C."/>
            <person name="Blein T."/>
            <person name="Aime D."/>
            <person name="Laguerre M."/>
            <person name="Taylor J."/>
            <person name="Schubert V."/>
            <person name="Nelson M."/>
            <person name="Geu-Flores F."/>
            <person name="Crespi M."/>
            <person name="Gallardo-Guerrero K."/>
            <person name="Delaux P.-M."/>
            <person name="Salse J."/>
            <person name="Berges H."/>
            <person name="Guyot R."/>
            <person name="Gouzy J."/>
            <person name="Peret B."/>
        </authorList>
    </citation>
    <scope>NUCLEOTIDE SEQUENCE [LARGE SCALE GENOMIC DNA]</scope>
    <source>
        <strain evidence="3">cv. Amiga</strain>
    </source>
</reference>
<dbReference type="PANTHER" id="PTHR42648:SF31">
    <property type="entry name" value="RNA-DIRECTED DNA POLYMERASE"/>
    <property type="match status" value="1"/>
</dbReference>
<keyword evidence="2" id="KW-0808">Transferase</keyword>
<proteinExistence type="predicted"/>
<dbReference type="InterPro" id="IPR001584">
    <property type="entry name" value="Integrase_cat-core"/>
</dbReference>
<keyword evidence="2" id="KW-0695">RNA-directed DNA polymerase</keyword>
<organism evidence="2 3">
    <name type="scientific">Lupinus albus</name>
    <name type="common">White lupine</name>
    <name type="synonym">Lupinus termis</name>
    <dbReference type="NCBI Taxonomy" id="3870"/>
    <lineage>
        <taxon>Eukaryota</taxon>
        <taxon>Viridiplantae</taxon>
        <taxon>Streptophyta</taxon>
        <taxon>Embryophyta</taxon>
        <taxon>Tracheophyta</taxon>
        <taxon>Spermatophyta</taxon>
        <taxon>Magnoliopsida</taxon>
        <taxon>eudicotyledons</taxon>
        <taxon>Gunneridae</taxon>
        <taxon>Pentapetalae</taxon>
        <taxon>rosids</taxon>
        <taxon>fabids</taxon>
        <taxon>Fabales</taxon>
        <taxon>Fabaceae</taxon>
        <taxon>Papilionoideae</taxon>
        <taxon>50 kb inversion clade</taxon>
        <taxon>genistoids sensu lato</taxon>
        <taxon>core genistoids</taxon>
        <taxon>Genisteae</taxon>
        <taxon>Lupinus</taxon>
    </lineage>
</organism>
<evidence type="ECO:0000313" key="3">
    <source>
        <dbReference type="Proteomes" id="UP000447434"/>
    </source>
</evidence>
<accession>A0A6A4PRX6</accession>